<protein>
    <recommendedName>
        <fullName evidence="2">Membrane dipeptidase</fullName>
    </recommendedName>
</protein>
<name>X1S4S7_9ZZZZ</name>
<comment type="caution">
    <text evidence="1">The sequence shown here is derived from an EMBL/GenBank/DDBJ whole genome shotgun (WGS) entry which is preliminary data.</text>
</comment>
<dbReference type="InterPro" id="IPR032466">
    <property type="entry name" value="Metal_Hydrolase"/>
</dbReference>
<dbReference type="Pfam" id="PF01244">
    <property type="entry name" value="Peptidase_M19"/>
    <property type="match status" value="1"/>
</dbReference>
<dbReference type="Gene3D" id="3.20.20.140">
    <property type="entry name" value="Metal-dependent hydrolases"/>
    <property type="match status" value="1"/>
</dbReference>
<dbReference type="SUPFAM" id="SSF51556">
    <property type="entry name" value="Metallo-dependent hydrolases"/>
    <property type="match status" value="1"/>
</dbReference>
<gene>
    <name evidence="1" type="ORF">S12H4_15672</name>
</gene>
<organism evidence="1">
    <name type="scientific">marine sediment metagenome</name>
    <dbReference type="NCBI Taxonomy" id="412755"/>
    <lineage>
        <taxon>unclassified sequences</taxon>
        <taxon>metagenomes</taxon>
        <taxon>ecological metagenomes</taxon>
    </lineage>
</organism>
<dbReference type="GO" id="GO:0006508">
    <property type="term" value="P:proteolysis"/>
    <property type="evidence" value="ECO:0007669"/>
    <property type="project" value="InterPro"/>
</dbReference>
<dbReference type="PANTHER" id="PTHR10443:SF12">
    <property type="entry name" value="DIPEPTIDASE"/>
    <property type="match status" value="1"/>
</dbReference>
<dbReference type="GO" id="GO:0070573">
    <property type="term" value="F:metallodipeptidase activity"/>
    <property type="evidence" value="ECO:0007669"/>
    <property type="project" value="InterPro"/>
</dbReference>
<dbReference type="AlphaFoldDB" id="X1S4S7"/>
<dbReference type="PANTHER" id="PTHR10443">
    <property type="entry name" value="MICROSOMAL DIPEPTIDASE"/>
    <property type="match status" value="1"/>
</dbReference>
<accession>X1S4S7</accession>
<sequence length="108" mass="12582">MPFLLLSKKNKPTLNDLLDHVDYIANLVGTNHIGIGFDFAQETIQEYKDFGYDPETYPLPPWTYPKNIDDISKTPNFTRGLISRGYSEKDIKKILGENFIRVFKQVWK</sequence>
<reference evidence="1" key="1">
    <citation type="journal article" date="2014" name="Front. Microbiol.">
        <title>High frequency of phylogenetically diverse reductive dehalogenase-homologous genes in deep subseafloor sedimentary metagenomes.</title>
        <authorList>
            <person name="Kawai M."/>
            <person name="Futagami T."/>
            <person name="Toyoda A."/>
            <person name="Takaki Y."/>
            <person name="Nishi S."/>
            <person name="Hori S."/>
            <person name="Arai W."/>
            <person name="Tsubouchi T."/>
            <person name="Morono Y."/>
            <person name="Uchiyama I."/>
            <person name="Ito T."/>
            <person name="Fujiyama A."/>
            <person name="Inagaki F."/>
            <person name="Takami H."/>
        </authorList>
    </citation>
    <scope>NUCLEOTIDE SEQUENCE</scope>
    <source>
        <strain evidence="1">Expedition CK06-06</strain>
    </source>
</reference>
<evidence type="ECO:0008006" key="2">
    <source>
        <dbReference type="Google" id="ProtNLM"/>
    </source>
</evidence>
<dbReference type="EMBL" id="BARW01007544">
    <property type="protein sequence ID" value="GAI87908.1"/>
    <property type="molecule type" value="Genomic_DNA"/>
</dbReference>
<proteinExistence type="predicted"/>
<dbReference type="PROSITE" id="PS51365">
    <property type="entry name" value="RENAL_DIPEPTIDASE_2"/>
    <property type="match status" value="1"/>
</dbReference>
<evidence type="ECO:0000313" key="1">
    <source>
        <dbReference type="EMBL" id="GAI87908.1"/>
    </source>
</evidence>
<dbReference type="InterPro" id="IPR008257">
    <property type="entry name" value="Pept_M19"/>
</dbReference>